<dbReference type="InterPro" id="IPR013694">
    <property type="entry name" value="VIT"/>
</dbReference>
<feature type="domain" description="VIT" evidence="3">
    <location>
        <begin position="20"/>
        <end position="151"/>
    </location>
</feature>
<dbReference type="SMART" id="SM00609">
    <property type="entry name" value="VIT"/>
    <property type="match status" value="1"/>
</dbReference>
<dbReference type="PROSITE" id="PS51468">
    <property type="entry name" value="VIT"/>
    <property type="match status" value="1"/>
</dbReference>
<dbReference type="Proteomes" id="UP000800035">
    <property type="component" value="Unassembled WGS sequence"/>
</dbReference>
<feature type="region of interest" description="Disordered" evidence="1">
    <location>
        <begin position="966"/>
        <end position="993"/>
    </location>
</feature>
<dbReference type="Pfam" id="PF13768">
    <property type="entry name" value="VWA_3"/>
    <property type="match status" value="1"/>
</dbReference>
<organism evidence="4 5">
    <name type="scientific">Byssothecium circinans</name>
    <dbReference type="NCBI Taxonomy" id="147558"/>
    <lineage>
        <taxon>Eukaryota</taxon>
        <taxon>Fungi</taxon>
        <taxon>Dikarya</taxon>
        <taxon>Ascomycota</taxon>
        <taxon>Pezizomycotina</taxon>
        <taxon>Dothideomycetes</taxon>
        <taxon>Pleosporomycetidae</taxon>
        <taxon>Pleosporales</taxon>
        <taxon>Massarineae</taxon>
        <taxon>Massarinaceae</taxon>
        <taxon>Byssothecium</taxon>
    </lineage>
</organism>
<dbReference type="PANTHER" id="PTHR45737:SF6">
    <property type="entry name" value="VON WILLEBRAND FACTOR A DOMAIN-CONTAINING PROTEIN 5A"/>
    <property type="match status" value="1"/>
</dbReference>
<feature type="compositionally biased region" description="Low complexity" evidence="1">
    <location>
        <begin position="1063"/>
        <end position="1115"/>
    </location>
</feature>
<dbReference type="Pfam" id="PF08487">
    <property type="entry name" value="VIT"/>
    <property type="match status" value="1"/>
</dbReference>
<dbReference type="SMART" id="SM00327">
    <property type="entry name" value="VWA"/>
    <property type="match status" value="1"/>
</dbReference>
<feature type="region of interest" description="Disordered" evidence="1">
    <location>
        <begin position="1025"/>
        <end position="1153"/>
    </location>
</feature>
<dbReference type="Gene3D" id="3.40.50.410">
    <property type="entry name" value="von Willebrand factor, type A domain"/>
    <property type="match status" value="1"/>
</dbReference>
<feature type="compositionally biased region" description="Low complexity" evidence="1">
    <location>
        <begin position="1043"/>
        <end position="1056"/>
    </location>
</feature>
<dbReference type="EMBL" id="ML977016">
    <property type="protein sequence ID" value="KAF1951607.1"/>
    <property type="molecule type" value="Genomic_DNA"/>
</dbReference>
<dbReference type="InterPro" id="IPR002035">
    <property type="entry name" value="VWF_A"/>
</dbReference>
<feature type="region of interest" description="Disordered" evidence="1">
    <location>
        <begin position="1332"/>
        <end position="1385"/>
    </location>
</feature>
<evidence type="ECO:0000256" key="1">
    <source>
        <dbReference type="SAM" id="MobiDB-lite"/>
    </source>
</evidence>
<dbReference type="OrthoDB" id="1729737at2759"/>
<feature type="compositionally biased region" description="Low complexity" evidence="1">
    <location>
        <begin position="1355"/>
        <end position="1382"/>
    </location>
</feature>
<evidence type="ECO:0000313" key="5">
    <source>
        <dbReference type="Proteomes" id="UP000800035"/>
    </source>
</evidence>
<evidence type="ECO:0008006" key="6">
    <source>
        <dbReference type="Google" id="ProtNLM"/>
    </source>
</evidence>
<feature type="compositionally biased region" description="Polar residues" evidence="1">
    <location>
        <begin position="1116"/>
        <end position="1153"/>
    </location>
</feature>
<keyword evidence="5" id="KW-1185">Reference proteome</keyword>
<evidence type="ECO:0000259" key="2">
    <source>
        <dbReference type="PROSITE" id="PS50234"/>
    </source>
</evidence>
<evidence type="ECO:0000259" key="3">
    <source>
        <dbReference type="PROSITE" id="PS51468"/>
    </source>
</evidence>
<dbReference type="PANTHER" id="PTHR45737">
    <property type="entry name" value="VON WILLEBRAND FACTOR A DOMAIN-CONTAINING PROTEIN 5A"/>
    <property type="match status" value="1"/>
</dbReference>
<feature type="region of interest" description="Disordered" evidence="1">
    <location>
        <begin position="734"/>
        <end position="753"/>
    </location>
</feature>
<dbReference type="InterPro" id="IPR036465">
    <property type="entry name" value="vWFA_dom_sf"/>
</dbReference>
<accession>A0A6A5TRN8</accession>
<sequence length="1487" mass="158446">MFGSIVNQQHGWRQHVCGLHYGVLCQGRLEKVYLPQVELEAHATILSTTSRTTLTQKFLNPSKEKGIKEVKYTFPLYDGVSVVGFTCLVGDRTIVGVVKEKEKAKKVFKEAVSRGKTAGLFEQLDTADVFSTTVGNVPPGTTVVIKITYLGELKHDMEVDGIRFTIPNVIAPRYGRMPQAFYDNQAHHATSDSIMITVDAEMQEGCFIQKILSPSHPISVLMGNTSVAQNDEPSMLKASATLSRGFAQLDNDFILQIVAKDTGVPKAILETHPTIPNQRALMTTIVPKFALPPEKPEVVFVCDRSGSMGGSNIELARQALLVFLKSLPVGVMFNICSFGSNHSFLWPKSVAYSQATLDEAVNHVSSFSADFGGTEMLEPLKSTIEQRYKDIPLEIMLLTDGAIWDQQVLFNYMNEQISKKKAPIRVFTLGVGQGVSHSLIEGVARAGNGFSQSVGNGEKMDVKVVRMLKGALSPHVDDYTLAVKYAAAMTPGSDEDDYDYEIVEKVADSLKVKLNLNDEQGTPQTKKTISLFNASADPDQEPPQVHDETGESRYAHLPKIHVPNIIQAPQNIPTLFAFNRTTVYLLLSPSAPQATPKSVVLRGTSTHGPLELEFPIQILETPGETIHQLAAKKAIAELEQGRGWLPEVKNEDGKSLKEQYESRFSSMLEREAVRLGVQFQVGGKWCSFVAVEKDQKDRTKETWKWLEDEEVLPSPPPQPVTKSLFAAQPYTTNHSRPLFHVPPPQQSSFRPASLFGGLSQASYAPTPPASLFGGPAQSPSGGLFSDPNRSGYAPPRSSARPAIKDLFGEPAPAGGLFGSSTSNSAPGLAGDPRPASMKRKEDEQEQQRPSSPTRQGDRILSDSQQLLLLEQQNGKRLRMVRNVDDQQQQPQQSSPAPQGNHALQDYQMQLMLLEQQKNRRFLMSRQEDDQVQKDETPQARIELMQQVPKKPQSMKTQNMDSTSILASAPEQTRSSSNENAPTPFGNIDSQPNLDLHFSIPDDPDALHQFDFESFLHVGDDGPGLGDLDFGEVEQPPTSINPVSASSAAYPSSSSGADRYCSIPSPKYTPSTPTYAPTSPAYSPTSPGYSPMSPISPAYSPASPSYSATSPPRASANAVSHGNTLGETSGPATTAQTLGCQGSHSSHPVAANPSTGGSLFGSAGAVGSPASAFGYPTQTGGALFGNAASAGHSGGANAFRLASTSGASTGGLFGNAAPAGYNLGTNAFGFASTSSAPASGGPFGNAATTGTNSGTNAFGSASSASAGGLFSNPLTEASGTTAFGSASTSAAPASGGLFGNAIPTGSNSVTNAFGSASGASACRPFGNASTGGLFGNTAPTSHNNTENPFAAPPNPSSNNSGPFHNPPSTASSTNTTSPSPTHPQTDSEILTHLISLQTFSGSWPWSPSLFTCIRISETEARKQGIDISGFGEAEWVTALVVVFMEEKLVGLRGSWELVVEKARMWLEGRVGAGELERVLGRARDVVVG</sequence>
<feature type="compositionally biased region" description="Polar residues" evidence="1">
    <location>
        <begin position="966"/>
        <end position="980"/>
    </location>
</feature>
<dbReference type="PROSITE" id="PS50234">
    <property type="entry name" value="VWFA"/>
    <property type="match status" value="1"/>
</dbReference>
<proteinExistence type="predicted"/>
<evidence type="ECO:0000313" key="4">
    <source>
        <dbReference type="EMBL" id="KAF1951607.1"/>
    </source>
</evidence>
<gene>
    <name evidence="4" type="ORF">CC80DRAFT_597319</name>
</gene>
<feature type="compositionally biased region" description="Polar residues" evidence="1">
    <location>
        <begin position="1336"/>
        <end position="1345"/>
    </location>
</feature>
<feature type="domain" description="VWFA" evidence="2">
    <location>
        <begin position="297"/>
        <end position="476"/>
    </location>
</feature>
<protein>
    <recommendedName>
        <fullName evidence="6">VIT-domain-containing protein</fullName>
    </recommendedName>
</protein>
<dbReference type="SUPFAM" id="SSF53300">
    <property type="entry name" value="vWA-like"/>
    <property type="match status" value="1"/>
</dbReference>
<name>A0A6A5TRN8_9PLEO</name>
<reference evidence="4" key="1">
    <citation type="journal article" date="2020" name="Stud. Mycol.">
        <title>101 Dothideomycetes genomes: a test case for predicting lifestyles and emergence of pathogens.</title>
        <authorList>
            <person name="Haridas S."/>
            <person name="Albert R."/>
            <person name="Binder M."/>
            <person name="Bloem J."/>
            <person name="Labutti K."/>
            <person name="Salamov A."/>
            <person name="Andreopoulos B."/>
            <person name="Baker S."/>
            <person name="Barry K."/>
            <person name="Bills G."/>
            <person name="Bluhm B."/>
            <person name="Cannon C."/>
            <person name="Castanera R."/>
            <person name="Culley D."/>
            <person name="Daum C."/>
            <person name="Ezra D."/>
            <person name="Gonzalez J."/>
            <person name="Henrissat B."/>
            <person name="Kuo A."/>
            <person name="Liang C."/>
            <person name="Lipzen A."/>
            <person name="Lutzoni F."/>
            <person name="Magnuson J."/>
            <person name="Mondo S."/>
            <person name="Nolan M."/>
            <person name="Ohm R."/>
            <person name="Pangilinan J."/>
            <person name="Park H.-J."/>
            <person name="Ramirez L."/>
            <person name="Alfaro M."/>
            <person name="Sun H."/>
            <person name="Tritt A."/>
            <person name="Yoshinaga Y."/>
            <person name="Zwiers L.-H."/>
            <person name="Turgeon B."/>
            <person name="Goodwin S."/>
            <person name="Spatafora J."/>
            <person name="Crous P."/>
            <person name="Grigoriev I."/>
        </authorList>
    </citation>
    <scope>NUCLEOTIDE SEQUENCE</scope>
    <source>
        <strain evidence="4">CBS 675.92</strain>
    </source>
</reference>
<feature type="region of interest" description="Disordered" evidence="1">
    <location>
        <begin position="766"/>
        <end position="860"/>
    </location>
</feature>